<protein>
    <submittedName>
        <fullName evidence="2">Uncharacterized protein</fullName>
    </submittedName>
</protein>
<evidence type="ECO:0000313" key="2">
    <source>
        <dbReference type="EMBL" id="POW06939.1"/>
    </source>
</evidence>
<dbReference type="EMBL" id="PKSL01000080">
    <property type="protein sequence ID" value="POW06939.1"/>
    <property type="molecule type" value="Genomic_DNA"/>
</dbReference>
<sequence length="537" mass="63240">MLMPTTDTGYNLHRHFAPAMTIHRDRRNGTLWLYRFQAILFMTAAVVSGALMRGISASPAASEVRDGTSKEEIIQKYETFFPYLTERQRRLETKPAELAMISDRTEWKQARRSPAKDFKRLRGDMEALANDLPNEPKLKRQQKHHALSLKFNGLQGIHALLSPNIQRRLSKFPRKGDLPALAGGMLQDLLNDVDPSTYTKPWADIDKFDKRSFGLQRIIFKTVYYLFRHGEITREQYVDFFRNKNNMELAAINMIASFKLEYSSHSFYPKYPRMLKENERRKFIYDSERSVIIYHNSYTQSIEKELVDSFFNNNKFFNALEQHHIKNFTSNIKKNGDLRNQESDWIARQKDLDKMINLDKNEDPDQNKKLIQEHLDKIVKCFDESRNLKGENEGKLMTSFLLSNFIKENYGDNILQGDHEASKSFNDRFLLVSSTFQFLEKISYIQEFIDHSSDLLQTSKIKDTRKRYHDLKLLKSYVRILFQENNNFKNTYLNLDSLNRVYVQQWESMDKKLHLMVSISSIKNRIKPVDLKVTKTS</sequence>
<organism evidence="2 3">
    <name type="scientific">Puccinia striiformis</name>
    <dbReference type="NCBI Taxonomy" id="27350"/>
    <lineage>
        <taxon>Eukaryota</taxon>
        <taxon>Fungi</taxon>
        <taxon>Dikarya</taxon>
        <taxon>Basidiomycota</taxon>
        <taxon>Pucciniomycotina</taxon>
        <taxon>Pucciniomycetes</taxon>
        <taxon>Pucciniales</taxon>
        <taxon>Pucciniaceae</taxon>
        <taxon>Puccinia</taxon>
    </lineage>
</organism>
<dbReference type="Proteomes" id="UP000239156">
    <property type="component" value="Unassembled WGS sequence"/>
</dbReference>
<keyword evidence="1" id="KW-1133">Transmembrane helix</keyword>
<dbReference type="VEuPathDB" id="FungiDB:PSTT_08612"/>
<keyword evidence="3" id="KW-1185">Reference proteome</keyword>
<name>A0A2S4VBM4_9BASI</name>
<accession>A0A2S4VBM4</accession>
<reference evidence="2" key="1">
    <citation type="submission" date="2017-12" db="EMBL/GenBank/DDBJ databases">
        <title>Gene loss provides genomic basis for host adaptation in cereal stripe rust fungi.</title>
        <authorList>
            <person name="Xia C."/>
        </authorList>
    </citation>
    <scope>NUCLEOTIDE SEQUENCE [LARGE SCALE GENOMIC DNA]</scope>
    <source>
        <strain evidence="2">93-210</strain>
    </source>
</reference>
<dbReference type="VEuPathDB" id="FungiDB:PSHT_08529"/>
<dbReference type="AlphaFoldDB" id="A0A2S4VBM4"/>
<evidence type="ECO:0000256" key="1">
    <source>
        <dbReference type="SAM" id="Phobius"/>
    </source>
</evidence>
<feature type="transmembrane region" description="Helical" evidence="1">
    <location>
        <begin position="32"/>
        <end position="52"/>
    </location>
</feature>
<keyword evidence="1" id="KW-0812">Transmembrane</keyword>
<comment type="caution">
    <text evidence="2">The sequence shown here is derived from an EMBL/GenBank/DDBJ whole genome shotgun (WGS) entry which is preliminary data.</text>
</comment>
<gene>
    <name evidence="2" type="ORF">PSTT_08612</name>
</gene>
<evidence type="ECO:0000313" key="3">
    <source>
        <dbReference type="Proteomes" id="UP000239156"/>
    </source>
</evidence>
<keyword evidence="1" id="KW-0472">Membrane</keyword>
<proteinExistence type="predicted"/>